<dbReference type="RefSeq" id="YP_010037887.1">
    <property type="nucleotide sequence ID" value="NC_054146.1"/>
</dbReference>
<keyword evidence="2" id="KW-1185">Reference proteome</keyword>
<evidence type="ECO:0000313" key="1">
    <source>
        <dbReference type="EMBL" id="AXF38220.1"/>
    </source>
</evidence>
<organism evidence="1 2">
    <name type="scientific">Ralstonia phage phiRSP</name>
    <dbReference type="NCBI Taxonomy" id="2201420"/>
    <lineage>
        <taxon>Viruses</taxon>
        <taxon>Duplodnaviria</taxon>
        <taxon>Heunggongvirae</taxon>
        <taxon>Uroviricota</taxon>
        <taxon>Caudoviricetes</taxon>
        <taxon>Coatlandelriovirus</taxon>
        <taxon>Coatlandelriovirus RSP</taxon>
    </lineage>
</organism>
<reference evidence="1 2" key="1">
    <citation type="submission" date="2018-04" db="EMBL/GenBank/DDBJ databases">
        <title>Complete genome of bacteriophage phiRSP, lytic for Ralstonia solanacearum.</title>
        <authorList>
            <person name="Hernandez-Romano J."/>
            <person name="Serrano-Plancarte R."/>
            <person name="Hernandez-Silva I.E."/>
            <person name="Perez-de-la-Rosa J.D."/>
        </authorList>
    </citation>
    <scope>NUCLEOTIDE SEQUENCE [LARGE SCALE GENOMIC DNA]</scope>
</reference>
<sequence length="182" mass="20936">MIHFDIEWNDLLRIGDELGASEKQIHLALSRALKRTASKLRTLSAKGLRDELELKRLNLLRKRLKSVKLRKGGAEGVKIWYGLNDMPVSWFKGKPTQNKDGATFRNVKFPGAFAASSRYTKGKTIFKRTGKARLHIEEQLMPVKDQADVFVEDHIFVQVEKIFWPLFQREIEARVKYKIGGA</sequence>
<dbReference type="EMBL" id="MH252365">
    <property type="protein sequence ID" value="AXF38220.1"/>
    <property type="molecule type" value="Genomic_DNA"/>
</dbReference>
<dbReference type="KEGG" id="vg:63642351"/>
<dbReference type="Proteomes" id="UP000256012">
    <property type="component" value="Segment"/>
</dbReference>
<protein>
    <submittedName>
        <fullName evidence="1">Putative minor tail protein</fullName>
    </submittedName>
</protein>
<accession>A0A345ANT1</accession>
<evidence type="ECO:0000313" key="2">
    <source>
        <dbReference type="Proteomes" id="UP000256012"/>
    </source>
</evidence>
<dbReference type="GeneID" id="63642351"/>
<proteinExistence type="predicted"/>
<name>A0A345ANT1_9CAUD</name>